<dbReference type="GO" id="GO:0016020">
    <property type="term" value="C:membrane"/>
    <property type="evidence" value="ECO:0007669"/>
    <property type="project" value="InterPro"/>
</dbReference>
<feature type="region of interest" description="Disordered" evidence="2">
    <location>
        <begin position="325"/>
        <end position="344"/>
    </location>
</feature>
<accession>A0A7Y6A4Y6</accession>
<gene>
    <name evidence="3" type="ORF">HP550_21805</name>
</gene>
<reference evidence="3 4" key="1">
    <citation type="submission" date="2020-05" db="EMBL/GenBank/DDBJ databases">
        <title>Genome Sequencing of Type Strains.</title>
        <authorList>
            <person name="Lemaire J.F."/>
            <person name="Inderbitzin P."/>
            <person name="Gregorio O.A."/>
            <person name="Collins S.B."/>
            <person name="Wespe N."/>
            <person name="Knight-Connoni V."/>
        </authorList>
    </citation>
    <scope>NUCLEOTIDE SEQUENCE [LARGE SCALE GENOMIC DNA]</scope>
    <source>
        <strain evidence="3 4">ATCC 25174</strain>
    </source>
</reference>
<dbReference type="Pfam" id="PF11382">
    <property type="entry name" value="MctB"/>
    <property type="match status" value="1"/>
</dbReference>
<dbReference type="RefSeq" id="WP_175349765.1">
    <property type="nucleotide sequence ID" value="NZ_JABMCI010000071.1"/>
</dbReference>
<organism evidence="3 4">
    <name type="scientific">Cellulomonas humilata</name>
    <dbReference type="NCBI Taxonomy" id="144055"/>
    <lineage>
        <taxon>Bacteria</taxon>
        <taxon>Bacillati</taxon>
        <taxon>Actinomycetota</taxon>
        <taxon>Actinomycetes</taxon>
        <taxon>Micrococcales</taxon>
        <taxon>Cellulomonadaceae</taxon>
        <taxon>Cellulomonas</taxon>
    </lineage>
</organism>
<evidence type="ECO:0000313" key="3">
    <source>
        <dbReference type="EMBL" id="NUU19888.1"/>
    </source>
</evidence>
<sequence>MIDFRYHIVSLISVFLALAVGIALGAGPLKETIGDTLTGQVEQLRGEKDALRAELDTTSSDLQDAETYIDAAGPQLLDGTLTDRRVAVVALGEVDESIRTAIDARLTQAGASVTAHVTLTETWMDPDARTFRQALVGQLLTYLDPVPADDAGVEGELASALVQALVTSDPTNPDVLSDDASVLLQLLSSSESDSPLVTVADEVTVPADAIVVIGVPREEPTTEATPSPELSESTVEAQLAVLSAAQELSSGAVLADGPRGEGSLTDAVLADQDLAATITTVSGTAIVTGQVNVPLALAGRIAGTNGHYGFGDDETPLPAAVVLPPVDRTPRLPEGTEPTAGTEG</sequence>
<dbReference type="EMBL" id="JABMCI010000071">
    <property type="protein sequence ID" value="NUU19888.1"/>
    <property type="molecule type" value="Genomic_DNA"/>
</dbReference>
<feature type="coiled-coil region" evidence="1">
    <location>
        <begin position="34"/>
        <end position="61"/>
    </location>
</feature>
<dbReference type="GO" id="GO:0055070">
    <property type="term" value="P:copper ion homeostasis"/>
    <property type="evidence" value="ECO:0007669"/>
    <property type="project" value="InterPro"/>
</dbReference>
<evidence type="ECO:0000256" key="2">
    <source>
        <dbReference type="SAM" id="MobiDB-lite"/>
    </source>
</evidence>
<protein>
    <submittedName>
        <fullName evidence="3">Copper transporter</fullName>
    </submittedName>
</protein>
<keyword evidence="1" id="KW-0175">Coiled coil</keyword>
<name>A0A7Y6A4Y6_9CELL</name>
<dbReference type="AlphaFoldDB" id="A0A7Y6A4Y6"/>
<evidence type="ECO:0000313" key="4">
    <source>
        <dbReference type="Proteomes" id="UP000565724"/>
    </source>
</evidence>
<comment type="caution">
    <text evidence="3">The sequence shown here is derived from an EMBL/GenBank/DDBJ whole genome shotgun (WGS) entry which is preliminary data.</text>
</comment>
<evidence type="ECO:0000256" key="1">
    <source>
        <dbReference type="SAM" id="Coils"/>
    </source>
</evidence>
<proteinExistence type="predicted"/>
<dbReference type="InterPro" id="IPR021522">
    <property type="entry name" value="MctB"/>
</dbReference>
<dbReference type="Proteomes" id="UP000565724">
    <property type="component" value="Unassembled WGS sequence"/>
</dbReference>
<keyword evidence="4" id="KW-1185">Reference proteome</keyword>